<name>A0A6P1CVK9_9NOCA</name>
<evidence type="ECO:0000313" key="2">
    <source>
        <dbReference type="EMBL" id="NEW35802.1"/>
    </source>
</evidence>
<proteinExistence type="predicted"/>
<feature type="region of interest" description="Disordered" evidence="1">
    <location>
        <begin position="297"/>
        <end position="333"/>
    </location>
</feature>
<protein>
    <submittedName>
        <fullName evidence="2">Uncharacterized protein</fullName>
    </submittedName>
</protein>
<gene>
    <name evidence="2" type="ORF">GV791_25010</name>
</gene>
<comment type="caution">
    <text evidence="2">The sequence shown here is derived from an EMBL/GenBank/DDBJ whole genome shotgun (WGS) entry which is preliminary data.</text>
</comment>
<evidence type="ECO:0000313" key="3">
    <source>
        <dbReference type="Proteomes" id="UP000471166"/>
    </source>
</evidence>
<dbReference type="AlphaFoldDB" id="A0A6P1CVK9"/>
<dbReference type="RefSeq" id="WP_163847099.1">
    <property type="nucleotide sequence ID" value="NZ_JAAGVB010000053.1"/>
</dbReference>
<evidence type="ECO:0000256" key="1">
    <source>
        <dbReference type="SAM" id="MobiDB-lite"/>
    </source>
</evidence>
<dbReference type="Proteomes" id="UP000471166">
    <property type="component" value="Unassembled WGS sequence"/>
</dbReference>
<dbReference type="EMBL" id="JAAGVB010000053">
    <property type="protein sequence ID" value="NEW35802.1"/>
    <property type="molecule type" value="Genomic_DNA"/>
</dbReference>
<accession>A0A6P1CVK9</accession>
<reference evidence="2 3" key="1">
    <citation type="submission" date="2020-01" db="EMBL/GenBank/DDBJ databases">
        <title>Genetics and antimicrobial susceptibilities of Nocardia species isolated from the soil; a comparison with species isolated from humans.</title>
        <authorList>
            <person name="Carrasco G."/>
            <person name="Monzon S."/>
            <person name="Sansegundo M."/>
            <person name="Garcia E."/>
            <person name="Garrido N."/>
            <person name="Medina M.J."/>
            <person name="Villalon P."/>
            <person name="Ramirez-Arocha A.C."/>
            <person name="Jimenez P."/>
            <person name="Cuesta I."/>
            <person name="Valdezate S."/>
        </authorList>
    </citation>
    <scope>NUCLEOTIDE SEQUENCE [LARGE SCALE GENOMIC DNA]</scope>
    <source>
        <strain evidence="2 3">CNM20110626</strain>
    </source>
</reference>
<sequence>MNEARRHNAADLTDDLLFMRKGSGFTATRIVDAGTLRHVLGGGDEPFDNLRDRFISAIQSLRDPEPDLLLAAYGLAPGYGDLPMLRQRRERYGHTIDRKVDTVADREDAAIEHLRVQLLTGWYTQSPVSARIPEMHNGIIQESVHVSTLVVDRKWQQTREHYRFMALFDEADYIAISSSYPGRPIPEGDFTVKTVRTGQSFSHQFWHNGPMKRGRTYDLRFRLVPDDDCGRPEAIVEEARAFHERTLTATIEVEFRGSTPHQAWSYERLTFFERPGSPGHGHLLNPTTGAWCARRRTTSTADYSPGSHGTGAPKRTDRGTMSAPSGMLNPGQTASCKILVQTFE</sequence>
<organism evidence="2 3">
    <name type="scientific">Nocardia cyriacigeorgica</name>
    <dbReference type="NCBI Taxonomy" id="135487"/>
    <lineage>
        <taxon>Bacteria</taxon>
        <taxon>Bacillati</taxon>
        <taxon>Actinomycetota</taxon>
        <taxon>Actinomycetes</taxon>
        <taxon>Mycobacteriales</taxon>
        <taxon>Nocardiaceae</taxon>
        <taxon>Nocardia</taxon>
    </lineage>
</organism>